<dbReference type="GO" id="GO:0005840">
    <property type="term" value="C:ribosome"/>
    <property type="evidence" value="ECO:0007669"/>
    <property type="project" value="UniProtKB-KW"/>
</dbReference>
<keyword evidence="6" id="KW-1185">Reference proteome</keyword>
<proteinExistence type="predicted"/>
<evidence type="ECO:0000256" key="1">
    <source>
        <dbReference type="ARBA" id="ARBA00022980"/>
    </source>
</evidence>
<evidence type="ECO:0000256" key="4">
    <source>
        <dbReference type="ARBA" id="ARBA00035529"/>
    </source>
</evidence>
<evidence type="ECO:0000313" key="5">
    <source>
        <dbReference type="EMBL" id="WZN63419.1"/>
    </source>
</evidence>
<protein>
    <recommendedName>
        <fullName evidence="3">Large ribosomal subunit protein bL31c</fullName>
    </recommendedName>
    <alternativeName>
        <fullName evidence="4">50S ribosomal protein L31, chloroplastic</fullName>
    </alternativeName>
</protein>
<keyword evidence="2" id="KW-0687">Ribonucleoprotein</keyword>
<dbReference type="AlphaFoldDB" id="A0AAX4PB31"/>
<dbReference type="Proteomes" id="UP001472866">
    <property type="component" value="Chromosome 07"/>
</dbReference>
<evidence type="ECO:0000256" key="2">
    <source>
        <dbReference type="ARBA" id="ARBA00023274"/>
    </source>
</evidence>
<dbReference type="GO" id="GO:0003735">
    <property type="term" value="F:structural constituent of ribosome"/>
    <property type="evidence" value="ECO:0007669"/>
    <property type="project" value="InterPro"/>
</dbReference>
<dbReference type="GO" id="GO:0006412">
    <property type="term" value="P:translation"/>
    <property type="evidence" value="ECO:0007669"/>
    <property type="project" value="InterPro"/>
</dbReference>
<name>A0AAX4PB31_9CHLO</name>
<reference evidence="5 6" key="1">
    <citation type="submission" date="2024-03" db="EMBL/GenBank/DDBJ databases">
        <title>Complete genome sequence of the green alga Chloropicon roscoffensis RCC1871.</title>
        <authorList>
            <person name="Lemieux C."/>
            <person name="Pombert J.-F."/>
            <person name="Otis C."/>
            <person name="Turmel M."/>
        </authorList>
    </citation>
    <scope>NUCLEOTIDE SEQUENCE [LARGE SCALE GENOMIC DNA]</scope>
    <source>
        <strain evidence="5 6">RCC1871</strain>
    </source>
</reference>
<dbReference type="EMBL" id="CP151507">
    <property type="protein sequence ID" value="WZN63419.1"/>
    <property type="molecule type" value="Genomic_DNA"/>
</dbReference>
<accession>A0AAX4PB31</accession>
<organism evidence="5 6">
    <name type="scientific">Chloropicon roscoffensis</name>
    <dbReference type="NCBI Taxonomy" id="1461544"/>
    <lineage>
        <taxon>Eukaryota</taxon>
        <taxon>Viridiplantae</taxon>
        <taxon>Chlorophyta</taxon>
        <taxon>Chloropicophyceae</taxon>
        <taxon>Chloropicales</taxon>
        <taxon>Chloropicaceae</taxon>
        <taxon>Chloropicon</taxon>
    </lineage>
</organism>
<sequence length="101" mass="11465">MPRRGLQPWLRTVTVWLKDGSAFRTQALYSGKQVKDQIVLSREPSTHPAWTGQRTLVESEDGAYKQFQKKFGFEGQKAGSLIQKLGAQKKKKVDDDDGEQQ</sequence>
<gene>
    <name evidence="5" type="ORF">HKI87_07g49680</name>
</gene>
<dbReference type="InterPro" id="IPR002150">
    <property type="entry name" value="Ribosomal_bL31"/>
</dbReference>
<dbReference type="SUPFAM" id="SSF143800">
    <property type="entry name" value="L28p-like"/>
    <property type="match status" value="1"/>
</dbReference>
<dbReference type="Gene3D" id="4.10.830.30">
    <property type="entry name" value="Ribosomal protein L31"/>
    <property type="match status" value="1"/>
</dbReference>
<dbReference type="InterPro" id="IPR042105">
    <property type="entry name" value="Ribosomal_bL31_sf"/>
</dbReference>
<dbReference type="Pfam" id="PF01197">
    <property type="entry name" value="Ribosomal_L31"/>
    <property type="match status" value="1"/>
</dbReference>
<evidence type="ECO:0000313" key="6">
    <source>
        <dbReference type="Proteomes" id="UP001472866"/>
    </source>
</evidence>
<keyword evidence="1" id="KW-0689">Ribosomal protein</keyword>
<evidence type="ECO:0000256" key="3">
    <source>
        <dbReference type="ARBA" id="ARBA00035270"/>
    </source>
</evidence>
<dbReference type="InterPro" id="IPR034704">
    <property type="entry name" value="Ribosomal_bL28/bL31-like_sf"/>
</dbReference>
<dbReference type="GO" id="GO:1990904">
    <property type="term" value="C:ribonucleoprotein complex"/>
    <property type="evidence" value="ECO:0007669"/>
    <property type="project" value="UniProtKB-KW"/>
</dbReference>